<dbReference type="PANTHER" id="PTHR43201:SF5">
    <property type="entry name" value="MEDIUM-CHAIN ACYL-COA LIGASE ACSF2, MITOCHONDRIAL"/>
    <property type="match status" value="1"/>
</dbReference>
<organism evidence="5 6">
    <name type="scientific">Novosphingobium pentaromativorans US6-1</name>
    <dbReference type="NCBI Taxonomy" id="1088721"/>
    <lineage>
        <taxon>Bacteria</taxon>
        <taxon>Pseudomonadati</taxon>
        <taxon>Pseudomonadota</taxon>
        <taxon>Alphaproteobacteria</taxon>
        <taxon>Sphingomonadales</taxon>
        <taxon>Sphingomonadaceae</taxon>
        <taxon>Novosphingobium</taxon>
    </lineage>
</organism>
<dbReference type="GO" id="GO:0031956">
    <property type="term" value="F:medium-chain fatty acid-CoA ligase activity"/>
    <property type="evidence" value="ECO:0007669"/>
    <property type="project" value="TreeGrafter"/>
</dbReference>
<dbReference type="SUPFAM" id="SSF56801">
    <property type="entry name" value="Acetyl-CoA synthetase-like"/>
    <property type="match status" value="1"/>
</dbReference>
<dbReference type="InterPro" id="IPR000873">
    <property type="entry name" value="AMP-dep_synth/lig_dom"/>
</dbReference>
<dbReference type="InterPro" id="IPR045851">
    <property type="entry name" value="AMP-bd_C_sf"/>
</dbReference>
<sequence length="499" mass="54924">MISVESGEELTYAALETATRRDAQLLRSLGLKRGDTFALWSRNNARVLEINLALQRSGLYMVPLPVRLKKAEAAYIVGDSAAQVLIVDASIAEAVALAKDIEALCPNVRHVYCLYDDVDGIERWETASAAMPDAMIDDPSTGAPMVYSSGTTGRPKGVRHPLPEGPFDEEHAYAKLHGNRYSVEPGSIFLLSSPLYHAGPLAFALAELRNGGTVLLFDKFDAEKVLAAIDRYKVKRAQFVPTMLIRMLKLPEAVRESYDHSSLEAVIHSAAPCPIDAKRAAIEWLGPILHEIYGGSENAGSTLIDSHEWLRKPGSVGRPMVGKFHICGEDGRELPVGESGAIYFSGGKTFEYLNDPEKSKDARHPDNPGWLTFGDIGYVDEDGYLYLTDRKSFMIISGGVNIYPQETENLLIMHPGVADAAVFGVPDPDMGEQVKAVVQPADWTNANEDFAKELTDYCLASLAPHKCPRSIDFERALPRDATGKLFKRELRKRYLENSE</sequence>
<feature type="domain" description="AMP-binding enzyme C-terminal" evidence="4">
    <location>
        <begin position="406"/>
        <end position="484"/>
    </location>
</feature>
<name>G6E838_9SPHN</name>
<comment type="caution">
    <text evidence="5">The sequence shown here is derived from an EMBL/GenBank/DDBJ whole genome shotgun (WGS) entry which is preliminary data.</text>
</comment>
<dbReference type="AlphaFoldDB" id="G6E838"/>
<dbReference type="Gene3D" id="3.30.300.30">
    <property type="match status" value="1"/>
</dbReference>
<dbReference type="Pfam" id="PF13193">
    <property type="entry name" value="AMP-binding_C"/>
    <property type="match status" value="1"/>
</dbReference>
<dbReference type="Proteomes" id="UP000004030">
    <property type="component" value="Unassembled WGS sequence"/>
</dbReference>
<keyword evidence="2 5" id="KW-0436">Ligase</keyword>
<dbReference type="Gene3D" id="3.40.50.12780">
    <property type="entry name" value="N-terminal domain of ligase-like"/>
    <property type="match status" value="1"/>
</dbReference>
<dbReference type="InterPro" id="IPR025110">
    <property type="entry name" value="AMP-bd_C"/>
</dbReference>
<evidence type="ECO:0000259" key="4">
    <source>
        <dbReference type="Pfam" id="PF13193"/>
    </source>
</evidence>
<dbReference type="PANTHER" id="PTHR43201">
    <property type="entry name" value="ACYL-COA SYNTHETASE"/>
    <property type="match status" value="1"/>
</dbReference>
<keyword evidence="6" id="KW-1185">Reference proteome</keyword>
<reference evidence="5 6" key="1">
    <citation type="journal article" date="2012" name="J. Bacteriol.">
        <title>Genome sequence of benzo(a)pyrene-degrading bacterium Novosphingobium pentaromativorans US6-1.</title>
        <authorList>
            <person name="Luo Y.R."/>
            <person name="Kang S.G."/>
            <person name="Kim S.J."/>
            <person name="Kim M.R."/>
            <person name="Li N."/>
            <person name="Lee J.H."/>
            <person name="Kwon K.K."/>
        </authorList>
    </citation>
    <scope>NUCLEOTIDE SEQUENCE [LARGE SCALE GENOMIC DNA]</scope>
    <source>
        <strain evidence="5 6">US6-1</strain>
    </source>
</reference>
<gene>
    <name evidence="5" type="ORF">NSU_0509</name>
</gene>
<dbReference type="InterPro" id="IPR042099">
    <property type="entry name" value="ANL_N_sf"/>
</dbReference>
<dbReference type="PROSITE" id="PS00455">
    <property type="entry name" value="AMP_BINDING"/>
    <property type="match status" value="1"/>
</dbReference>
<evidence type="ECO:0000313" key="5">
    <source>
        <dbReference type="EMBL" id="EHJ62378.1"/>
    </source>
</evidence>
<dbReference type="InterPro" id="IPR020845">
    <property type="entry name" value="AMP-binding_CS"/>
</dbReference>
<feature type="domain" description="AMP-dependent synthetase/ligase" evidence="3">
    <location>
        <begin position="6"/>
        <end position="349"/>
    </location>
</feature>
<dbReference type="STRING" id="1088721.JI59_17550"/>
<protein>
    <submittedName>
        <fullName evidence="5">AMP-dependent synthetase and ligase</fullName>
    </submittedName>
</protein>
<dbReference type="GO" id="GO:0006631">
    <property type="term" value="P:fatty acid metabolic process"/>
    <property type="evidence" value="ECO:0007669"/>
    <property type="project" value="TreeGrafter"/>
</dbReference>
<proteinExistence type="inferred from homology"/>
<dbReference type="PATRIC" id="fig|1088721.3.peg.501"/>
<dbReference type="Pfam" id="PF00501">
    <property type="entry name" value="AMP-binding"/>
    <property type="match status" value="1"/>
</dbReference>
<dbReference type="eggNOG" id="COG0318">
    <property type="taxonomic scope" value="Bacteria"/>
</dbReference>
<dbReference type="EMBL" id="AGFM01000008">
    <property type="protein sequence ID" value="EHJ62378.1"/>
    <property type="molecule type" value="Genomic_DNA"/>
</dbReference>
<evidence type="ECO:0000313" key="6">
    <source>
        <dbReference type="Proteomes" id="UP000004030"/>
    </source>
</evidence>
<evidence type="ECO:0000256" key="2">
    <source>
        <dbReference type="ARBA" id="ARBA00022598"/>
    </source>
</evidence>
<comment type="similarity">
    <text evidence="1">Belongs to the ATP-dependent AMP-binding enzyme family.</text>
</comment>
<accession>G6E838</accession>
<evidence type="ECO:0000259" key="3">
    <source>
        <dbReference type="Pfam" id="PF00501"/>
    </source>
</evidence>
<evidence type="ECO:0000256" key="1">
    <source>
        <dbReference type="ARBA" id="ARBA00006432"/>
    </source>
</evidence>